<dbReference type="Pfam" id="PF06695">
    <property type="entry name" value="Sm_multidrug_ex"/>
    <property type="match status" value="1"/>
</dbReference>
<reference evidence="3" key="1">
    <citation type="submission" date="2023-12" db="EMBL/GenBank/DDBJ databases">
        <title>Novel isolates from deep terrestrial aquifers shed light on the physiology and ecology of the class Limnochordia.</title>
        <authorList>
            <person name="Karnachuk O.V."/>
            <person name="Lukina A.P."/>
            <person name="Avakyan M.R."/>
            <person name="Kadnikov V."/>
            <person name="Begmatov S."/>
            <person name="Beletsky A.V."/>
            <person name="Mardanov A.V."/>
            <person name="Ravin N.V."/>
        </authorList>
    </citation>
    <scope>NUCLEOTIDE SEQUENCE [LARGE SCALE GENOMIC DNA]</scope>
    <source>
        <strain evidence="3">LN</strain>
    </source>
</reference>
<gene>
    <name evidence="2" type="ORF">VLY81_13435</name>
</gene>
<dbReference type="RefSeq" id="WP_324668723.1">
    <property type="nucleotide sequence ID" value="NZ_CP141614.1"/>
</dbReference>
<evidence type="ECO:0000313" key="3">
    <source>
        <dbReference type="Proteomes" id="UP001333102"/>
    </source>
</evidence>
<sequence length="156" mass="16373">MALPESLLSPWVSVALLTLVPWIELRGSIPLGLALELPWPGVFLLATAANAALFWPVWLVLHLGYERLLRRTFVGRLVERVRQRGRGLVGRYGAVGLALFVAVPLPGTGAYSGTALAFVMGVPPGRAFVAIGAGVVAAGIVVTLVSTGVLAGLRLL</sequence>
<feature type="transmembrane region" description="Helical" evidence="1">
    <location>
        <begin position="37"/>
        <end position="61"/>
    </location>
</feature>
<feature type="transmembrane region" description="Helical" evidence="1">
    <location>
        <begin position="89"/>
        <end position="107"/>
    </location>
</feature>
<feature type="transmembrane region" description="Helical" evidence="1">
    <location>
        <begin position="127"/>
        <end position="153"/>
    </location>
</feature>
<evidence type="ECO:0000313" key="2">
    <source>
        <dbReference type="EMBL" id="WRP14405.1"/>
    </source>
</evidence>
<keyword evidence="1" id="KW-0812">Transmembrane</keyword>
<dbReference type="PANTHER" id="PTHR36007:SF2">
    <property type="entry name" value="TRANSPORT PROTEIN-RELATED"/>
    <property type="match status" value="1"/>
</dbReference>
<feature type="transmembrane region" description="Helical" evidence="1">
    <location>
        <begin position="7"/>
        <end position="25"/>
    </location>
</feature>
<dbReference type="PANTHER" id="PTHR36007">
    <property type="entry name" value="TRANSPORT PROTEIN-RELATED"/>
    <property type="match status" value="1"/>
</dbReference>
<dbReference type="Proteomes" id="UP001333102">
    <property type="component" value="Chromosome"/>
</dbReference>
<dbReference type="EMBL" id="CP141614">
    <property type="protein sequence ID" value="WRP14405.1"/>
    <property type="molecule type" value="Genomic_DNA"/>
</dbReference>
<organism evidence="2 3">
    <name type="scientific">Geochorda subterranea</name>
    <dbReference type="NCBI Taxonomy" id="3109564"/>
    <lineage>
        <taxon>Bacteria</taxon>
        <taxon>Bacillati</taxon>
        <taxon>Bacillota</taxon>
        <taxon>Limnochordia</taxon>
        <taxon>Limnochordales</taxon>
        <taxon>Geochordaceae</taxon>
        <taxon>Geochorda</taxon>
    </lineage>
</organism>
<protein>
    <submittedName>
        <fullName evidence="2">Small multi-drug export protein</fullName>
    </submittedName>
</protein>
<keyword evidence="1" id="KW-1133">Transmembrane helix</keyword>
<keyword evidence="1" id="KW-0472">Membrane</keyword>
<dbReference type="InterPro" id="IPR009577">
    <property type="entry name" value="Sm_multidrug_ex"/>
</dbReference>
<name>A0ABZ1BPF9_9FIRM</name>
<keyword evidence="3" id="KW-1185">Reference proteome</keyword>
<proteinExistence type="predicted"/>
<evidence type="ECO:0000256" key="1">
    <source>
        <dbReference type="SAM" id="Phobius"/>
    </source>
</evidence>
<accession>A0ABZ1BPF9</accession>